<dbReference type="EMBL" id="LXQA010999035">
    <property type="protein sequence ID" value="MCI80579.1"/>
    <property type="molecule type" value="Genomic_DNA"/>
</dbReference>
<name>A0A392V009_9FABA</name>
<accession>A0A392V009</accession>
<protein>
    <submittedName>
        <fullName evidence="1">Uncharacterized protein</fullName>
    </submittedName>
</protein>
<dbReference type="Proteomes" id="UP000265520">
    <property type="component" value="Unassembled WGS sequence"/>
</dbReference>
<feature type="non-terminal residue" evidence="1">
    <location>
        <position position="1"/>
    </location>
</feature>
<proteinExistence type="predicted"/>
<evidence type="ECO:0000313" key="1">
    <source>
        <dbReference type="EMBL" id="MCI80579.1"/>
    </source>
</evidence>
<sequence length="53" mass="6129">RDIFREKHARGSELVLASESESSLLQNPYHLQRFINYTASEDETLQRHASEAP</sequence>
<organism evidence="1 2">
    <name type="scientific">Trifolium medium</name>
    <dbReference type="NCBI Taxonomy" id="97028"/>
    <lineage>
        <taxon>Eukaryota</taxon>
        <taxon>Viridiplantae</taxon>
        <taxon>Streptophyta</taxon>
        <taxon>Embryophyta</taxon>
        <taxon>Tracheophyta</taxon>
        <taxon>Spermatophyta</taxon>
        <taxon>Magnoliopsida</taxon>
        <taxon>eudicotyledons</taxon>
        <taxon>Gunneridae</taxon>
        <taxon>Pentapetalae</taxon>
        <taxon>rosids</taxon>
        <taxon>fabids</taxon>
        <taxon>Fabales</taxon>
        <taxon>Fabaceae</taxon>
        <taxon>Papilionoideae</taxon>
        <taxon>50 kb inversion clade</taxon>
        <taxon>NPAAA clade</taxon>
        <taxon>Hologalegina</taxon>
        <taxon>IRL clade</taxon>
        <taxon>Trifolieae</taxon>
        <taxon>Trifolium</taxon>
    </lineage>
</organism>
<dbReference type="AlphaFoldDB" id="A0A392V009"/>
<reference evidence="1 2" key="1">
    <citation type="journal article" date="2018" name="Front. Plant Sci.">
        <title>Red Clover (Trifolium pratense) and Zigzag Clover (T. medium) - A Picture of Genomic Similarities and Differences.</title>
        <authorList>
            <person name="Dluhosova J."/>
            <person name="Istvanek J."/>
            <person name="Nedelnik J."/>
            <person name="Repkova J."/>
        </authorList>
    </citation>
    <scope>NUCLEOTIDE SEQUENCE [LARGE SCALE GENOMIC DNA]</scope>
    <source>
        <strain evidence="2">cv. 10/8</strain>
        <tissue evidence="1">Leaf</tissue>
    </source>
</reference>
<comment type="caution">
    <text evidence="1">The sequence shown here is derived from an EMBL/GenBank/DDBJ whole genome shotgun (WGS) entry which is preliminary data.</text>
</comment>
<keyword evidence="2" id="KW-1185">Reference proteome</keyword>
<evidence type="ECO:0000313" key="2">
    <source>
        <dbReference type="Proteomes" id="UP000265520"/>
    </source>
</evidence>